<organism evidence="2 3">
    <name type="scientific">Dryococelus australis</name>
    <dbReference type="NCBI Taxonomy" id="614101"/>
    <lineage>
        <taxon>Eukaryota</taxon>
        <taxon>Metazoa</taxon>
        <taxon>Ecdysozoa</taxon>
        <taxon>Arthropoda</taxon>
        <taxon>Hexapoda</taxon>
        <taxon>Insecta</taxon>
        <taxon>Pterygota</taxon>
        <taxon>Neoptera</taxon>
        <taxon>Polyneoptera</taxon>
        <taxon>Phasmatodea</taxon>
        <taxon>Verophasmatodea</taxon>
        <taxon>Anareolatae</taxon>
        <taxon>Phasmatidae</taxon>
        <taxon>Eurycanthinae</taxon>
        <taxon>Dryococelus</taxon>
    </lineage>
</organism>
<keyword evidence="3" id="KW-1185">Reference proteome</keyword>
<feature type="region of interest" description="Disordered" evidence="1">
    <location>
        <begin position="53"/>
        <end position="76"/>
    </location>
</feature>
<gene>
    <name evidence="2" type="ORF">PR048_020237</name>
</gene>
<reference evidence="2 3" key="1">
    <citation type="submission" date="2023-02" db="EMBL/GenBank/DDBJ databases">
        <title>LHISI_Scaffold_Assembly.</title>
        <authorList>
            <person name="Stuart O.P."/>
            <person name="Cleave R."/>
            <person name="Magrath M.J.L."/>
            <person name="Mikheyev A.S."/>
        </authorList>
    </citation>
    <scope>NUCLEOTIDE SEQUENCE [LARGE SCALE GENOMIC DNA]</scope>
    <source>
        <strain evidence="2">Daus_M_001</strain>
        <tissue evidence="2">Leg muscle</tissue>
    </source>
</reference>
<evidence type="ECO:0000313" key="2">
    <source>
        <dbReference type="EMBL" id="KAJ8879629.1"/>
    </source>
</evidence>
<sequence>MPQNYENSQKYCMKLKLASKTYTKKSSCVQLCGDTHIGNDDVHTAAVQTDPATHLCRPSDHQKLKSPLDLSGMKEA</sequence>
<protein>
    <submittedName>
        <fullName evidence="2">Uncharacterized protein</fullName>
    </submittedName>
</protein>
<comment type="caution">
    <text evidence="2">The sequence shown here is derived from an EMBL/GenBank/DDBJ whole genome shotgun (WGS) entry which is preliminary data.</text>
</comment>
<name>A0ABQ9H5R6_9NEOP</name>
<proteinExistence type="predicted"/>
<accession>A0ABQ9H5R6</accession>
<evidence type="ECO:0000313" key="3">
    <source>
        <dbReference type="Proteomes" id="UP001159363"/>
    </source>
</evidence>
<evidence type="ECO:0000256" key="1">
    <source>
        <dbReference type="SAM" id="MobiDB-lite"/>
    </source>
</evidence>
<dbReference type="EMBL" id="JARBHB010000007">
    <property type="protein sequence ID" value="KAJ8879629.1"/>
    <property type="molecule type" value="Genomic_DNA"/>
</dbReference>
<dbReference type="Proteomes" id="UP001159363">
    <property type="component" value="Chromosome 6"/>
</dbReference>